<organism evidence="2 3">
    <name type="scientific">Streptomyces taklimakanensis</name>
    <dbReference type="NCBI Taxonomy" id="2569853"/>
    <lineage>
        <taxon>Bacteria</taxon>
        <taxon>Bacillati</taxon>
        <taxon>Actinomycetota</taxon>
        <taxon>Actinomycetes</taxon>
        <taxon>Kitasatosporales</taxon>
        <taxon>Streptomycetaceae</taxon>
        <taxon>Streptomyces</taxon>
    </lineage>
</organism>
<feature type="region of interest" description="Disordered" evidence="1">
    <location>
        <begin position="90"/>
        <end position="134"/>
    </location>
</feature>
<evidence type="ECO:0000313" key="3">
    <source>
        <dbReference type="Proteomes" id="UP000473014"/>
    </source>
</evidence>
<feature type="compositionally biased region" description="Low complexity" evidence="1">
    <location>
        <begin position="99"/>
        <end position="111"/>
    </location>
</feature>
<evidence type="ECO:0000313" key="2">
    <source>
        <dbReference type="EMBL" id="MTE21263.1"/>
    </source>
</evidence>
<protein>
    <recommendedName>
        <fullName evidence="4">Lipoprotein</fullName>
    </recommendedName>
</protein>
<feature type="compositionally biased region" description="Basic and acidic residues" evidence="1">
    <location>
        <begin position="112"/>
        <end position="121"/>
    </location>
</feature>
<dbReference type="EMBL" id="WIXO01000001">
    <property type="protein sequence ID" value="MTE21263.1"/>
    <property type="molecule type" value="Genomic_DNA"/>
</dbReference>
<dbReference type="AlphaFoldDB" id="A0A6G2BGS6"/>
<keyword evidence="3" id="KW-1185">Reference proteome</keyword>
<feature type="compositionally biased region" description="Low complexity" evidence="1">
    <location>
        <begin position="28"/>
        <end position="41"/>
    </location>
</feature>
<accession>A0A6G2BGS6</accession>
<feature type="region of interest" description="Disordered" evidence="1">
    <location>
        <begin position="28"/>
        <end position="50"/>
    </location>
</feature>
<dbReference type="PROSITE" id="PS51318">
    <property type="entry name" value="TAT"/>
    <property type="match status" value="1"/>
</dbReference>
<dbReference type="Proteomes" id="UP000473014">
    <property type="component" value="Unassembled WGS sequence"/>
</dbReference>
<reference evidence="2 3" key="1">
    <citation type="submission" date="2019-11" db="EMBL/GenBank/DDBJ databases">
        <authorList>
            <person name="Yuan L."/>
        </authorList>
    </citation>
    <scope>NUCLEOTIDE SEQUENCE [LARGE SCALE GENOMIC DNA]</scope>
    <source>
        <strain evidence="2 3">TRM43335</strain>
    </source>
</reference>
<proteinExistence type="predicted"/>
<dbReference type="PROSITE" id="PS51257">
    <property type="entry name" value="PROKAR_LIPOPROTEIN"/>
    <property type="match status" value="1"/>
</dbReference>
<evidence type="ECO:0008006" key="4">
    <source>
        <dbReference type="Google" id="ProtNLM"/>
    </source>
</evidence>
<evidence type="ECO:0000256" key="1">
    <source>
        <dbReference type="SAM" id="MobiDB-lite"/>
    </source>
</evidence>
<dbReference type="InterPro" id="IPR006311">
    <property type="entry name" value="TAT_signal"/>
</dbReference>
<dbReference type="RefSeq" id="WP_162466443.1">
    <property type="nucleotide sequence ID" value="NZ_WIXO01000001.1"/>
</dbReference>
<sequence length="182" mass="18503">MSIDSRPRRRSLLATGVTGAAALLVTGCSDGGPEAAGPESAGRAERLRRDAARHSAELLGRYDRTLAAHPSLAGRLEPLRADVARHVEAFGGTGRKDASGAPDASAAPSASPERETGREGRGAPVPEDTDRALTTLANAERATAAALTRALDGAPPELARLLASVAAAGAAHAYLLTNGGER</sequence>
<comment type="caution">
    <text evidence="2">The sequence shown here is derived from an EMBL/GenBank/DDBJ whole genome shotgun (WGS) entry which is preliminary data.</text>
</comment>
<gene>
    <name evidence="2" type="ORF">F0L17_19515</name>
</gene>
<name>A0A6G2BGS6_9ACTN</name>